<dbReference type="GeneID" id="110990169"/>
<dbReference type="InterPro" id="IPR017438">
    <property type="entry name" value="ATP-NAD_kinase_N"/>
</dbReference>
<accession>A0A8B7ZZ67</accession>
<dbReference type="Proteomes" id="UP000694845">
    <property type="component" value="Unplaced"/>
</dbReference>
<keyword evidence="3" id="KW-1185">Reference proteome</keyword>
<evidence type="ECO:0000313" key="4">
    <source>
        <dbReference type="RefSeq" id="XP_022110719.1"/>
    </source>
</evidence>
<dbReference type="Gene3D" id="2.60.200.40">
    <property type="match status" value="1"/>
</dbReference>
<gene>
    <name evidence="4" type="primary">LOC110990169</name>
</gene>
<dbReference type="InterPro" id="IPR045363">
    <property type="entry name" value="CERK_C"/>
</dbReference>
<dbReference type="GO" id="GO:0016020">
    <property type="term" value="C:membrane"/>
    <property type="evidence" value="ECO:0007669"/>
    <property type="project" value="GOC"/>
</dbReference>
<dbReference type="InterPro" id="IPR057465">
    <property type="entry name" value="CERK_PH"/>
</dbReference>
<dbReference type="CTD" id="64781"/>
<dbReference type="Pfam" id="PF00781">
    <property type="entry name" value="DAGK_cat"/>
    <property type="match status" value="1"/>
</dbReference>
<dbReference type="InterPro" id="IPR016064">
    <property type="entry name" value="NAD/diacylglycerol_kinase_sf"/>
</dbReference>
<protein>
    <submittedName>
        <fullName evidence="4">Ceramide kinase-like isoform X1</fullName>
    </submittedName>
</protein>
<evidence type="ECO:0000259" key="2">
    <source>
        <dbReference type="PROSITE" id="PS50146"/>
    </source>
</evidence>
<dbReference type="RefSeq" id="XP_022110719.1">
    <property type="nucleotide sequence ID" value="XM_022255027.1"/>
</dbReference>
<dbReference type="SMART" id="SM00046">
    <property type="entry name" value="DAGKc"/>
    <property type="match status" value="1"/>
</dbReference>
<dbReference type="PANTHER" id="PTHR12358">
    <property type="entry name" value="SPHINGOSINE KINASE"/>
    <property type="match status" value="1"/>
</dbReference>
<dbReference type="Gene3D" id="3.40.50.10330">
    <property type="entry name" value="Probable inorganic polyphosphate/atp-NAD kinase, domain 1"/>
    <property type="match status" value="1"/>
</dbReference>
<dbReference type="Pfam" id="PF25382">
    <property type="entry name" value="PH_CERK"/>
    <property type="match status" value="1"/>
</dbReference>
<evidence type="ECO:0000313" key="3">
    <source>
        <dbReference type="Proteomes" id="UP000694845"/>
    </source>
</evidence>
<organism evidence="3 4">
    <name type="scientific">Acanthaster planci</name>
    <name type="common">Crown-of-thorns starfish</name>
    <dbReference type="NCBI Taxonomy" id="133434"/>
    <lineage>
        <taxon>Eukaryota</taxon>
        <taxon>Metazoa</taxon>
        <taxon>Echinodermata</taxon>
        <taxon>Eleutherozoa</taxon>
        <taxon>Asterozoa</taxon>
        <taxon>Asteroidea</taxon>
        <taxon>Valvatacea</taxon>
        <taxon>Valvatida</taxon>
        <taxon>Acanthasteridae</taxon>
        <taxon>Acanthaster</taxon>
    </lineage>
</organism>
<dbReference type="SUPFAM" id="SSF111331">
    <property type="entry name" value="NAD kinase/diacylglycerol kinase-like"/>
    <property type="match status" value="1"/>
</dbReference>
<dbReference type="AlphaFoldDB" id="A0A8B7ZZ67"/>
<name>A0A8B7ZZ67_ACAPL</name>
<proteinExistence type="predicted"/>
<sequence length="615" mass="68007">MAEDVVFFSVLKLAGKPFDVTLSRRTISWVASASPSTGSSGVGGVSQACQVESRAGSTAVRQGTSMMLPYIYHFTNETTGTSETAEVHHYHFVKLSEVITAVVDSENAEDKSIGSTKPRKLNNQDDLTFTVHCVRRNNQGKWRLRELTFECADQDTCRQWVTQIKERITKQGTVRPQNLLVFINPYGGRKEAASIYDSHTAPLFHLAGITTTLIYTEAKNHARDVMLKMDLSEFDGVVCVGGDGTFAEVVNGLLVRTQQEDGIDYSDPEATPRCPQMKIGVIPAGSTDVIVCDTTGVNDPLTSSLQIVLGCTLGLDICSVHSGHQLLRYTVSFMGYGFFGDVLKDSENHRWMGPRRYDFAGFKKYFGNKSYAGEVTFLTSGDEDHHPQDKTKCRVGCAVCLRRSDSQTSDVFDCTHSNMAGLDLQEDNQSLGISVQESKGSWKKVTGSFCAVNAALVSGCNRLSPNGIAPSSHLGNGCLDLLLVHKCSRFNFLRHLIRLGNSGNHFNFDFVEVHRIKEFTFKALTNQDLKSIDQAKESTSNTSLVKQPQVRYQTTRDSNTSTWNMDGEVCDIPDISVHVHCQLIKIFAYGKEDVKSLNASCCVSRNRTKNKSAWR</sequence>
<reference evidence="4" key="1">
    <citation type="submission" date="2025-08" db="UniProtKB">
        <authorList>
            <consortium name="RefSeq"/>
        </authorList>
    </citation>
    <scope>IDENTIFICATION</scope>
</reference>
<evidence type="ECO:0000256" key="1">
    <source>
        <dbReference type="SAM" id="MobiDB-lite"/>
    </source>
</evidence>
<feature type="region of interest" description="Disordered" evidence="1">
    <location>
        <begin position="540"/>
        <end position="559"/>
    </location>
</feature>
<dbReference type="GO" id="GO:0006672">
    <property type="term" value="P:ceramide metabolic process"/>
    <property type="evidence" value="ECO:0007669"/>
    <property type="project" value="TreeGrafter"/>
</dbReference>
<dbReference type="GO" id="GO:0001729">
    <property type="term" value="F:ceramide kinase activity"/>
    <property type="evidence" value="ECO:0007669"/>
    <property type="project" value="TreeGrafter"/>
</dbReference>
<dbReference type="KEGG" id="aplc:110990169"/>
<dbReference type="Pfam" id="PF19280">
    <property type="entry name" value="CERK_C"/>
    <property type="match status" value="1"/>
</dbReference>
<feature type="domain" description="DAGKc" evidence="2">
    <location>
        <begin position="174"/>
        <end position="324"/>
    </location>
</feature>
<dbReference type="InterPro" id="IPR001206">
    <property type="entry name" value="Diacylglycerol_kinase_cat_dom"/>
</dbReference>
<dbReference type="PANTHER" id="PTHR12358:SF111">
    <property type="entry name" value="CERAMIDE KINASE, ISOFORM A"/>
    <property type="match status" value="1"/>
</dbReference>
<dbReference type="PROSITE" id="PS50146">
    <property type="entry name" value="DAGK"/>
    <property type="match status" value="1"/>
</dbReference>
<dbReference type="OrthoDB" id="530923at2759"/>
<dbReference type="InterPro" id="IPR050187">
    <property type="entry name" value="Lipid_Phosphate_FormReg"/>
</dbReference>